<name>A0A6P5Z448_DURZI</name>
<dbReference type="Pfam" id="PF12854">
    <property type="entry name" value="PPR_1"/>
    <property type="match status" value="1"/>
</dbReference>
<dbReference type="PANTHER" id="PTHR47941">
    <property type="entry name" value="PENTATRICOPEPTIDE REPEAT-CONTAINING PROTEIN 3, MITOCHONDRIAL"/>
    <property type="match status" value="1"/>
</dbReference>
<feature type="chain" id="PRO_5027553499" evidence="4">
    <location>
        <begin position="22"/>
        <end position="289"/>
    </location>
</feature>
<keyword evidence="4" id="KW-0732">Signal</keyword>
<dbReference type="PROSITE" id="PS51375">
    <property type="entry name" value="PPR"/>
    <property type="match status" value="5"/>
</dbReference>
<feature type="repeat" description="PPR" evidence="3">
    <location>
        <begin position="221"/>
        <end position="251"/>
    </location>
</feature>
<dbReference type="Gene3D" id="1.25.40.10">
    <property type="entry name" value="Tetratricopeptide repeat domain"/>
    <property type="match status" value="2"/>
</dbReference>
<dbReference type="AlphaFoldDB" id="A0A6P5Z448"/>
<feature type="signal peptide" evidence="4">
    <location>
        <begin position="1"/>
        <end position="21"/>
    </location>
</feature>
<comment type="similarity">
    <text evidence="1">Belongs to the PPR family. P subfamily.</text>
</comment>
<evidence type="ECO:0000313" key="6">
    <source>
        <dbReference type="RefSeq" id="XP_022747121.1"/>
    </source>
</evidence>
<proteinExistence type="inferred from homology"/>
<dbReference type="InterPro" id="IPR002885">
    <property type="entry name" value="PPR_rpt"/>
</dbReference>
<feature type="repeat" description="PPR" evidence="3">
    <location>
        <begin position="186"/>
        <end position="220"/>
    </location>
</feature>
<protein>
    <submittedName>
        <fullName evidence="6">Pentatricopeptide repeat-containing protein At1g12700, mitochondrial</fullName>
    </submittedName>
</protein>
<dbReference type="NCBIfam" id="TIGR00756">
    <property type="entry name" value="PPR"/>
    <property type="match status" value="4"/>
</dbReference>
<dbReference type="KEGG" id="dzi:111296908"/>
<dbReference type="Proteomes" id="UP000515121">
    <property type="component" value="Unplaced"/>
</dbReference>
<sequence>MTMMIMMRGWRSCSLFSFSSAFDHLRQLGSGNPKSATSLFYSQISYFSTTHCKKKPKYVFDQIDGALNKFNQMLHMHPCPSIVEFNQLLGAIVRMKYYETAVTLLRKMELLGINPDVYTLNILLNSFCRLHRVDFGFAVLGKVLKLGIELDTVTFSTLINGLCIGGKVAQAVRLFDDMVREGYQPSLITYNTIVNGLCKIGDTTRAILLLRTMGEIGFAPDIATYSNVIDSLGKDKHVTEALKLFSEMRGWETCRCKRTFRRNEYSWPSSRLDHLLYFAGWLMQVWSYS</sequence>
<reference evidence="6" key="1">
    <citation type="submission" date="2025-08" db="UniProtKB">
        <authorList>
            <consortium name="RefSeq"/>
        </authorList>
    </citation>
    <scope>IDENTIFICATION</scope>
    <source>
        <tissue evidence="6">Fruit stalk</tissue>
    </source>
</reference>
<dbReference type="GeneID" id="111296908"/>
<evidence type="ECO:0000256" key="4">
    <source>
        <dbReference type="SAM" id="SignalP"/>
    </source>
</evidence>
<keyword evidence="2" id="KW-0677">Repeat</keyword>
<feature type="repeat" description="PPR" evidence="3">
    <location>
        <begin position="151"/>
        <end position="185"/>
    </location>
</feature>
<keyword evidence="5" id="KW-1185">Reference proteome</keyword>
<evidence type="ECO:0000256" key="2">
    <source>
        <dbReference type="ARBA" id="ARBA00022737"/>
    </source>
</evidence>
<feature type="repeat" description="PPR" evidence="3">
    <location>
        <begin position="81"/>
        <end position="115"/>
    </location>
</feature>
<evidence type="ECO:0000313" key="5">
    <source>
        <dbReference type="Proteomes" id="UP000515121"/>
    </source>
</evidence>
<accession>A0A6P5Z448</accession>
<dbReference type="Pfam" id="PF13041">
    <property type="entry name" value="PPR_2"/>
    <property type="match status" value="2"/>
</dbReference>
<organism evidence="5 6">
    <name type="scientific">Durio zibethinus</name>
    <name type="common">Durian</name>
    <dbReference type="NCBI Taxonomy" id="66656"/>
    <lineage>
        <taxon>Eukaryota</taxon>
        <taxon>Viridiplantae</taxon>
        <taxon>Streptophyta</taxon>
        <taxon>Embryophyta</taxon>
        <taxon>Tracheophyta</taxon>
        <taxon>Spermatophyta</taxon>
        <taxon>Magnoliopsida</taxon>
        <taxon>eudicotyledons</taxon>
        <taxon>Gunneridae</taxon>
        <taxon>Pentapetalae</taxon>
        <taxon>rosids</taxon>
        <taxon>malvids</taxon>
        <taxon>Malvales</taxon>
        <taxon>Malvaceae</taxon>
        <taxon>Helicteroideae</taxon>
        <taxon>Durio</taxon>
    </lineage>
</organism>
<feature type="repeat" description="PPR" evidence="3">
    <location>
        <begin position="116"/>
        <end position="150"/>
    </location>
</feature>
<dbReference type="InterPro" id="IPR011990">
    <property type="entry name" value="TPR-like_helical_dom_sf"/>
</dbReference>
<dbReference type="RefSeq" id="XP_022747121.1">
    <property type="nucleotide sequence ID" value="XM_022891386.1"/>
</dbReference>
<dbReference type="OrthoDB" id="1934535at2759"/>
<evidence type="ECO:0000256" key="1">
    <source>
        <dbReference type="ARBA" id="ARBA00007626"/>
    </source>
</evidence>
<gene>
    <name evidence="6" type="primary">LOC111296908</name>
</gene>
<evidence type="ECO:0000256" key="3">
    <source>
        <dbReference type="PROSITE-ProRule" id="PRU00708"/>
    </source>
</evidence>